<proteinExistence type="predicted"/>
<dbReference type="EMBL" id="JASCZI010090970">
    <property type="protein sequence ID" value="MED6148167.1"/>
    <property type="molecule type" value="Genomic_DNA"/>
</dbReference>
<protein>
    <submittedName>
        <fullName evidence="1">Uncharacterized protein</fullName>
    </submittedName>
</protein>
<keyword evidence="2" id="KW-1185">Reference proteome</keyword>
<sequence>MGTQSVFLVALEYFNNHQNTSYGINISFPQSGYLKSGIREGNNISRAIPGWARGIPIVQKECSFFQWADPDSDSFLVEFGKMKKRVDSLKLRGDVAHRHCKAAIVFGLLG</sequence>
<reference evidence="1 2" key="1">
    <citation type="journal article" date="2023" name="Plants (Basel)">
        <title>Bridging the Gap: Combining Genomics and Transcriptomics Approaches to Understand Stylosanthes scabra, an Orphan Legume from the Brazilian Caatinga.</title>
        <authorList>
            <person name="Ferreira-Neto J.R.C."/>
            <person name="da Silva M.D."/>
            <person name="Binneck E."/>
            <person name="de Melo N.F."/>
            <person name="da Silva R.H."/>
            <person name="de Melo A.L.T.M."/>
            <person name="Pandolfi V."/>
            <person name="Bustamante F.O."/>
            <person name="Brasileiro-Vidal A.C."/>
            <person name="Benko-Iseppon A.M."/>
        </authorList>
    </citation>
    <scope>NUCLEOTIDE SEQUENCE [LARGE SCALE GENOMIC DNA]</scope>
    <source>
        <tissue evidence="1">Leaves</tissue>
    </source>
</reference>
<comment type="caution">
    <text evidence="1">The sequence shown here is derived from an EMBL/GenBank/DDBJ whole genome shotgun (WGS) entry which is preliminary data.</text>
</comment>
<evidence type="ECO:0000313" key="1">
    <source>
        <dbReference type="EMBL" id="MED6148167.1"/>
    </source>
</evidence>
<evidence type="ECO:0000313" key="2">
    <source>
        <dbReference type="Proteomes" id="UP001341840"/>
    </source>
</evidence>
<organism evidence="1 2">
    <name type="scientific">Stylosanthes scabra</name>
    <dbReference type="NCBI Taxonomy" id="79078"/>
    <lineage>
        <taxon>Eukaryota</taxon>
        <taxon>Viridiplantae</taxon>
        <taxon>Streptophyta</taxon>
        <taxon>Embryophyta</taxon>
        <taxon>Tracheophyta</taxon>
        <taxon>Spermatophyta</taxon>
        <taxon>Magnoliopsida</taxon>
        <taxon>eudicotyledons</taxon>
        <taxon>Gunneridae</taxon>
        <taxon>Pentapetalae</taxon>
        <taxon>rosids</taxon>
        <taxon>fabids</taxon>
        <taxon>Fabales</taxon>
        <taxon>Fabaceae</taxon>
        <taxon>Papilionoideae</taxon>
        <taxon>50 kb inversion clade</taxon>
        <taxon>dalbergioids sensu lato</taxon>
        <taxon>Dalbergieae</taxon>
        <taxon>Pterocarpus clade</taxon>
        <taxon>Stylosanthes</taxon>
    </lineage>
</organism>
<dbReference type="Proteomes" id="UP001341840">
    <property type="component" value="Unassembled WGS sequence"/>
</dbReference>
<accession>A0ABU6TI30</accession>
<name>A0ABU6TI30_9FABA</name>
<gene>
    <name evidence="1" type="ORF">PIB30_050582</name>
</gene>